<feature type="compositionally biased region" description="Polar residues" evidence="1">
    <location>
        <begin position="229"/>
        <end position="242"/>
    </location>
</feature>
<feature type="domain" description="KIB1-4 beta-propeller" evidence="2">
    <location>
        <begin position="24"/>
        <end position="186"/>
    </location>
</feature>
<protein>
    <recommendedName>
        <fullName evidence="2">KIB1-4 beta-propeller domain-containing protein</fullName>
    </recommendedName>
</protein>
<name>N1QS24_AEGTA</name>
<dbReference type="PANTHER" id="PTHR33110:SF82">
    <property type="entry name" value="OS07G0500250 PROTEIN"/>
    <property type="match status" value="1"/>
</dbReference>
<evidence type="ECO:0000259" key="2">
    <source>
        <dbReference type="Pfam" id="PF03478"/>
    </source>
</evidence>
<dbReference type="EnsemblPlants" id="EMT00323">
    <property type="protein sequence ID" value="EMT00323"/>
    <property type="gene ID" value="F775_18420"/>
</dbReference>
<dbReference type="InterPro" id="IPR005174">
    <property type="entry name" value="KIB1-4_b-propeller"/>
</dbReference>
<feature type="region of interest" description="Disordered" evidence="1">
    <location>
        <begin position="182"/>
        <end position="242"/>
    </location>
</feature>
<proteinExistence type="predicted"/>
<accession>N1QS24</accession>
<sequence>MRLHGSPRQGLPWIVLEYGAYQALPDSTVHQLPLPWTMTCVSATNDWIALDHVDYAAQKHTYTMYNHFSRVTVPLPELDSFIGKVHEKFEIRKVLMRSTPDDLVAVTGNIWKYPLILCRPGKRAWVARPLVMPYFRIIDFAFLGDMLYAITKAENLYAIHLAEDDEGNPRVSFVKRITKHTPYPNGDRDDHDIWMGTTGNYNEDAPDQEDAPNELVGDDSEIDNDNDHSNAYNVQAATSPFS</sequence>
<evidence type="ECO:0000256" key="1">
    <source>
        <dbReference type="SAM" id="MobiDB-lite"/>
    </source>
</evidence>
<dbReference type="AlphaFoldDB" id="N1QS24"/>
<dbReference type="PANTHER" id="PTHR33110">
    <property type="entry name" value="F-BOX/KELCH-REPEAT PROTEIN-RELATED"/>
    <property type="match status" value="1"/>
</dbReference>
<dbReference type="Pfam" id="PF03478">
    <property type="entry name" value="Beta-prop_KIB1-4"/>
    <property type="match status" value="1"/>
</dbReference>
<evidence type="ECO:0000313" key="3">
    <source>
        <dbReference type="EnsemblPlants" id="EMT00323"/>
    </source>
</evidence>
<feature type="compositionally biased region" description="Acidic residues" evidence="1">
    <location>
        <begin position="204"/>
        <end position="224"/>
    </location>
</feature>
<reference evidence="3" key="1">
    <citation type="submission" date="2015-06" db="UniProtKB">
        <authorList>
            <consortium name="EnsemblPlants"/>
        </authorList>
    </citation>
    <scope>IDENTIFICATION</scope>
</reference>
<organism evidence="3">
    <name type="scientific">Aegilops tauschii</name>
    <name type="common">Tausch's goatgrass</name>
    <name type="synonym">Aegilops squarrosa</name>
    <dbReference type="NCBI Taxonomy" id="37682"/>
    <lineage>
        <taxon>Eukaryota</taxon>
        <taxon>Viridiplantae</taxon>
        <taxon>Streptophyta</taxon>
        <taxon>Embryophyta</taxon>
        <taxon>Tracheophyta</taxon>
        <taxon>Spermatophyta</taxon>
        <taxon>Magnoliopsida</taxon>
        <taxon>Liliopsida</taxon>
        <taxon>Poales</taxon>
        <taxon>Poaceae</taxon>
        <taxon>BOP clade</taxon>
        <taxon>Pooideae</taxon>
        <taxon>Triticodae</taxon>
        <taxon>Triticeae</taxon>
        <taxon>Triticinae</taxon>
        <taxon>Aegilops</taxon>
    </lineage>
</organism>